<evidence type="ECO:0000313" key="2">
    <source>
        <dbReference type="Proteomes" id="UP000603453"/>
    </source>
</evidence>
<protein>
    <submittedName>
        <fullName evidence="1">Uncharacterized protein</fullName>
    </submittedName>
</protein>
<proteinExistence type="predicted"/>
<gene>
    <name evidence="1" type="ORF">INT47_008732</name>
</gene>
<reference evidence="1" key="1">
    <citation type="submission" date="2020-12" db="EMBL/GenBank/DDBJ databases">
        <title>Metabolic potential, ecology and presence of endohyphal bacteria is reflected in genomic diversity of Mucoromycotina.</title>
        <authorList>
            <person name="Muszewska A."/>
            <person name="Okrasinska A."/>
            <person name="Steczkiewicz K."/>
            <person name="Drgas O."/>
            <person name="Orlowska M."/>
            <person name="Perlinska-Lenart U."/>
            <person name="Aleksandrzak-Piekarczyk T."/>
            <person name="Szatraj K."/>
            <person name="Zielenkiewicz U."/>
            <person name="Pilsyk S."/>
            <person name="Malc E."/>
            <person name="Mieczkowski P."/>
            <person name="Kruszewska J.S."/>
            <person name="Biernat P."/>
            <person name="Pawlowska J."/>
        </authorList>
    </citation>
    <scope>NUCLEOTIDE SEQUENCE</scope>
    <source>
        <strain evidence="1">WA0000017839</strain>
    </source>
</reference>
<dbReference type="AlphaFoldDB" id="A0A8H7RJL9"/>
<evidence type="ECO:0000313" key="1">
    <source>
        <dbReference type="EMBL" id="KAG2211635.1"/>
    </source>
</evidence>
<comment type="caution">
    <text evidence="1">The sequence shown here is derived from an EMBL/GenBank/DDBJ whole genome shotgun (WGS) entry which is preliminary data.</text>
</comment>
<accession>A0A8H7RJL9</accession>
<organism evidence="1 2">
    <name type="scientific">Mucor saturninus</name>
    <dbReference type="NCBI Taxonomy" id="64648"/>
    <lineage>
        <taxon>Eukaryota</taxon>
        <taxon>Fungi</taxon>
        <taxon>Fungi incertae sedis</taxon>
        <taxon>Mucoromycota</taxon>
        <taxon>Mucoromycotina</taxon>
        <taxon>Mucoromycetes</taxon>
        <taxon>Mucorales</taxon>
        <taxon>Mucorineae</taxon>
        <taxon>Mucoraceae</taxon>
        <taxon>Mucor</taxon>
    </lineage>
</organism>
<keyword evidence="2" id="KW-1185">Reference proteome</keyword>
<sequence length="366" mass="42072">MSYSETDYDLLSFTIPPKHKPGTDLMSKAILEDKRVINLIVSRVIGDHAKDQYMSRSGEWVDGLRVDILYTPIMSLSSDLPPIVVEIQNVVDRPFIHRLQKYCNHIYKTHNNTEPVALTFCVKTIRTEIAKDFKDTDKGTFLKRLPSDYWASEHLIMTSSTVDGHLNDPLDPLVALEYVFMKQECSLIGLELRNDATVKLLYSVAKEVLDREVRPHEATIDVLTDVCVQTQKQFKRILEAIDEDGPSSMRAREYASVGVMYTETCLHKYKRQCSSQSSMPQPLDLPVGVSPANGRQEVDIMSTIEPEKRKRDLDVAAEFITEYMKTHKRMNWRECYQQGQANGYYKNYKDANTLKATYHQIMSKKD</sequence>
<dbReference type="Proteomes" id="UP000603453">
    <property type="component" value="Unassembled WGS sequence"/>
</dbReference>
<dbReference type="OrthoDB" id="2210777at2759"/>
<dbReference type="EMBL" id="JAEPRD010000008">
    <property type="protein sequence ID" value="KAG2211635.1"/>
    <property type="molecule type" value="Genomic_DNA"/>
</dbReference>
<name>A0A8H7RJL9_9FUNG</name>